<feature type="region of interest" description="Disordered" evidence="6">
    <location>
        <begin position="331"/>
        <end position="358"/>
    </location>
</feature>
<evidence type="ECO:0000313" key="9">
    <source>
        <dbReference type="EMBL" id="RDW93485.1"/>
    </source>
</evidence>
<dbReference type="PANTHER" id="PTHR33048:SF96">
    <property type="entry name" value="INTEGRAL MEMBRANE PROTEIN"/>
    <property type="match status" value="1"/>
</dbReference>
<organism evidence="9 10">
    <name type="scientific">Aspergillus mulundensis</name>
    <dbReference type="NCBI Taxonomy" id="1810919"/>
    <lineage>
        <taxon>Eukaryota</taxon>
        <taxon>Fungi</taxon>
        <taxon>Dikarya</taxon>
        <taxon>Ascomycota</taxon>
        <taxon>Pezizomycotina</taxon>
        <taxon>Eurotiomycetes</taxon>
        <taxon>Eurotiomycetidae</taxon>
        <taxon>Eurotiales</taxon>
        <taxon>Aspergillaceae</taxon>
        <taxon>Aspergillus</taxon>
        <taxon>Aspergillus subgen. Nidulantes</taxon>
    </lineage>
</organism>
<dbReference type="RefSeq" id="XP_026608668.1">
    <property type="nucleotide sequence ID" value="XM_026742823.1"/>
</dbReference>
<dbReference type="GeneID" id="38111177"/>
<evidence type="ECO:0000313" key="10">
    <source>
        <dbReference type="Proteomes" id="UP000256690"/>
    </source>
</evidence>
<evidence type="ECO:0000256" key="2">
    <source>
        <dbReference type="ARBA" id="ARBA00022692"/>
    </source>
</evidence>
<dbReference type="OrthoDB" id="4502802at2759"/>
<comment type="caution">
    <text evidence="9">The sequence shown here is derived from an EMBL/GenBank/DDBJ whole genome shotgun (WGS) entry which is preliminary data.</text>
</comment>
<reference evidence="9 10" key="1">
    <citation type="journal article" date="2018" name="IMA Fungus">
        <title>IMA Genome-F 9: Draft genome sequence of Annulohypoxylon stygium, Aspergillus mulundensis, Berkeleyomyces basicola (syn. Thielaviopsis basicola), Ceratocystis smalleyi, two Cercospora beticola strains, Coleophoma cylindrospora, Fusarium fracticaudum, Phialophora cf. hyalina, and Morchella septimelata.</title>
        <authorList>
            <person name="Wingfield B.D."/>
            <person name="Bills G.F."/>
            <person name="Dong Y."/>
            <person name="Huang W."/>
            <person name="Nel W.J."/>
            <person name="Swalarsk-Parry B.S."/>
            <person name="Vaghefi N."/>
            <person name="Wilken P.M."/>
            <person name="An Z."/>
            <person name="de Beer Z.W."/>
            <person name="De Vos L."/>
            <person name="Chen L."/>
            <person name="Duong T.A."/>
            <person name="Gao Y."/>
            <person name="Hammerbacher A."/>
            <person name="Kikkert J.R."/>
            <person name="Li Y."/>
            <person name="Li H."/>
            <person name="Li K."/>
            <person name="Li Q."/>
            <person name="Liu X."/>
            <person name="Ma X."/>
            <person name="Naidoo K."/>
            <person name="Pethybridge S.J."/>
            <person name="Sun J."/>
            <person name="Steenkamp E.T."/>
            <person name="van der Nest M.A."/>
            <person name="van Wyk S."/>
            <person name="Wingfield M.J."/>
            <person name="Xiong C."/>
            <person name="Yue Q."/>
            <person name="Zhang X."/>
        </authorList>
    </citation>
    <scope>NUCLEOTIDE SEQUENCE [LARGE SCALE GENOMIC DNA]</scope>
    <source>
        <strain evidence="9 10">DSM 5745</strain>
    </source>
</reference>
<feature type="transmembrane region" description="Helical" evidence="7">
    <location>
        <begin position="236"/>
        <end position="259"/>
    </location>
</feature>
<keyword evidence="3 7" id="KW-1133">Transmembrane helix</keyword>
<feature type="transmembrane region" description="Helical" evidence="7">
    <location>
        <begin position="83"/>
        <end position="110"/>
    </location>
</feature>
<dbReference type="Proteomes" id="UP000256690">
    <property type="component" value="Unassembled WGS sequence"/>
</dbReference>
<protein>
    <recommendedName>
        <fullName evidence="8">Rhodopsin domain-containing protein</fullName>
    </recommendedName>
</protein>
<sequence>MAYDPTGCAVAAICFLVAAWAFTGVRLYVRVTMRKGPFIDDTLAVISLITFTVYTIIFAWTQLKGYIPLAITPSPAYGRAGLKYYFICDIFYSVGTYIMKLSFTCTLLTLTQTRAQFLVLSVVMVAGGIITAAACIHAALFCKPTSYHWNRFANPLAEGHCDAFWSRMTATMVQSVWIMIADVVLGLVVPFMLLHRATMYYKTKMSIRVLLGLGSIASVTTVIRLVYLSIAAADPTITYAIVPMAFWSLIEHGVSILCASMTTWKPLFVKLGIVDARDDHGPVHVGFNTADREAFGTQSTTLNNGSEGQMAESDSGKSGWKKSFVRLFPDRKRSENGSGGSGRVEVGIREALGGSGGA</sequence>
<evidence type="ECO:0000256" key="4">
    <source>
        <dbReference type="ARBA" id="ARBA00023136"/>
    </source>
</evidence>
<feature type="region of interest" description="Disordered" evidence="6">
    <location>
        <begin position="296"/>
        <end position="319"/>
    </location>
</feature>
<accession>A0A3D8T4K9</accession>
<comment type="subcellular location">
    <subcellularLocation>
        <location evidence="1">Membrane</location>
        <topology evidence="1">Multi-pass membrane protein</topology>
    </subcellularLocation>
</comment>
<feature type="transmembrane region" description="Helical" evidence="7">
    <location>
        <begin position="6"/>
        <end position="29"/>
    </location>
</feature>
<dbReference type="AlphaFoldDB" id="A0A3D8T4K9"/>
<comment type="similarity">
    <text evidence="5">Belongs to the SAT4 family.</text>
</comment>
<evidence type="ECO:0000256" key="6">
    <source>
        <dbReference type="SAM" id="MobiDB-lite"/>
    </source>
</evidence>
<evidence type="ECO:0000256" key="5">
    <source>
        <dbReference type="ARBA" id="ARBA00038359"/>
    </source>
</evidence>
<evidence type="ECO:0000256" key="7">
    <source>
        <dbReference type="SAM" id="Phobius"/>
    </source>
</evidence>
<dbReference type="EMBL" id="PVWQ01000001">
    <property type="protein sequence ID" value="RDW93485.1"/>
    <property type="molecule type" value="Genomic_DNA"/>
</dbReference>
<evidence type="ECO:0000256" key="1">
    <source>
        <dbReference type="ARBA" id="ARBA00004141"/>
    </source>
</evidence>
<evidence type="ECO:0000256" key="3">
    <source>
        <dbReference type="ARBA" id="ARBA00022989"/>
    </source>
</evidence>
<gene>
    <name evidence="9" type="ORF">DSM5745_00807</name>
</gene>
<feature type="domain" description="Rhodopsin" evidence="8">
    <location>
        <begin position="25"/>
        <end position="269"/>
    </location>
</feature>
<feature type="compositionally biased region" description="Polar residues" evidence="6">
    <location>
        <begin position="296"/>
        <end position="307"/>
    </location>
</feature>
<keyword evidence="4 7" id="KW-0472">Membrane</keyword>
<feature type="transmembrane region" description="Helical" evidence="7">
    <location>
        <begin position="117"/>
        <end position="140"/>
    </location>
</feature>
<feature type="transmembrane region" description="Helical" evidence="7">
    <location>
        <begin position="41"/>
        <end position="63"/>
    </location>
</feature>
<feature type="transmembrane region" description="Helical" evidence="7">
    <location>
        <begin position="207"/>
        <end position="230"/>
    </location>
</feature>
<proteinExistence type="inferred from homology"/>
<dbReference type="InterPro" id="IPR049326">
    <property type="entry name" value="Rhodopsin_dom_fungi"/>
</dbReference>
<dbReference type="STRING" id="1810919.A0A3D8T4K9"/>
<evidence type="ECO:0000259" key="8">
    <source>
        <dbReference type="Pfam" id="PF20684"/>
    </source>
</evidence>
<dbReference type="PANTHER" id="PTHR33048">
    <property type="entry name" value="PTH11-LIKE INTEGRAL MEMBRANE PROTEIN (AFU_ORTHOLOGUE AFUA_5G11245)"/>
    <property type="match status" value="1"/>
</dbReference>
<keyword evidence="10" id="KW-1185">Reference proteome</keyword>
<dbReference type="Pfam" id="PF20684">
    <property type="entry name" value="Fung_rhodopsin"/>
    <property type="match status" value="1"/>
</dbReference>
<name>A0A3D8T4K9_9EURO</name>
<feature type="transmembrane region" description="Helical" evidence="7">
    <location>
        <begin position="176"/>
        <end position="195"/>
    </location>
</feature>
<keyword evidence="2 7" id="KW-0812">Transmembrane</keyword>
<dbReference type="InterPro" id="IPR052337">
    <property type="entry name" value="SAT4-like"/>
</dbReference>
<dbReference type="GO" id="GO:0016020">
    <property type="term" value="C:membrane"/>
    <property type="evidence" value="ECO:0007669"/>
    <property type="project" value="UniProtKB-SubCell"/>
</dbReference>